<evidence type="ECO:0000313" key="2">
    <source>
        <dbReference type="Proteomes" id="UP000787419"/>
    </source>
</evidence>
<dbReference type="AlphaFoldDB" id="A0A9D5WUN5"/>
<protein>
    <submittedName>
        <fullName evidence="1">Uncharacterized protein</fullName>
    </submittedName>
</protein>
<dbReference type="RefSeq" id="WP_278489641.1">
    <property type="nucleotide sequence ID" value="NZ_JABZTM010000033.1"/>
</dbReference>
<name>A0A9D5WUN5_9BACT</name>
<dbReference type="EMBL" id="JABZTM010000033">
    <property type="protein sequence ID" value="MBF1446579.1"/>
    <property type="molecule type" value="Genomic_DNA"/>
</dbReference>
<comment type="caution">
    <text evidence="1">The sequence shown here is derived from an EMBL/GenBank/DDBJ whole genome shotgun (WGS) entry which is preliminary data.</text>
</comment>
<evidence type="ECO:0000313" key="1">
    <source>
        <dbReference type="EMBL" id="MBF1446579.1"/>
    </source>
</evidence>
<dbReference type="Proteomes" id="UP000787419">
    <property type="component" value="Unassembled WGS sequence"/>
</dbReference>
<proteinExistence type="predicted"/>
<gene>
    <name evidence="1" type="ORF">HXN55_04210</name>
</gene>
<organism evidence="1 2">
    <name type="scientific">Prevotella nigrescens</name>
    <dbReference type="NCBI Taxonomy" id="28133"/>
    <lineage>
        <taxon>Bacteria</taxon>
        <taxon>Pseudomonadati</taxon>
        <taxon>Bacteroidota</taxon>
        <taxon>Bacteroidia</taxon>
        <taxon>Bacteroidales</taxon>
        <taxon>Prevotellaceae</taxon>
        <taxon>Prevotella</taxon>
    </lineage>
</organism>
<accession>A0A9D5WUN5</accession>
<sequence>MTYTEYYTSKEAIKAADTITREAFVVVCTLYEPHWGWKDHLNCMTEDKLPIVYAFNIAETIKRRIVSSTNHISTIKEETNLLHLFSKNNFTSINWAYQQNTILGILYYMLAFSEGITSSDLHCIEEQSKRLYGMPNEKGALYLTVFKNAVAKKQKLEEDILPTEKQDVKVDNETAQMLFNKIFRDGLDMKKISDGVLRLLDTKDKATDLVFTQQRHWYIVYQWFLEIGFIEKLRTAKIFREWTMAIFGKRGYATENDFSEAKKIYDGKPSDWETNSDHIDFIIIRNNLSDIFSKENRDKYLIKDRYIDWSLGKK</sequence>
<reference evidence="1" key="1">
    <citation type="submission" date="2020-04" db="EMBL/GenBank/DDBJ databases">
        <title>Deep metagenomics examines the oral microbiome during advanced dental caries in children, revealing novel taxa and co-occurrences with host molecules.</title>
        <authorList>
            <person name="Baker J.L."/>
            <person name="Morton J.T."/>
            <person name="Dinis M."/>
            <person name="Alvarez R."/>
            <person name="Tran N.C."/>
            <person name="Knight R."/>
            <person name="Edlund A."/>
        </authorList>
    </citation>
    <scope>NUCLEOTIDE SEQUENCE</scope>
    <source>
        <strain evidence="1">JCVI_32_bin.50</strain>
    </source>
</reference>